<reference evidence="4" key="1">
    <citation type="submission" date="2017-09" db="EMBL/GenBank/DDBJ databases">
        <authorList>
            <person name="Varghese N."/>
            <person name="Submissions S."/>
        </authorList>
    </citation>
    <scope>NUCLEOTIDE SEQUENCE [LARGE SCALE GENOMIC DNA]</scope>
    <source>
        <strain evidence="4">DSM 25885</strain>
    </source>
</reference>
<sequence length="144" mass="17077">MEPSDIYYERKVEKKVKKYVTKGFKIFFMIVMGILFIFLMGFVFMWLWNWLMPDIFGLTTLTYWQSFGLLLLAKIIFGFGSDSSGPGSKKSKKHKKWDNFCDPKNGGSDWTYYDQYWKEEGKKAFSTYVERIKKEENNGSTEEN</sequence>
<dbReference type="EMBL" id="OBEH01000001">
    <property type="protein sequence ID" value="SNY95232.1"/>
    <property type="molecule type" value="Genomic_DNA"/>
</dbReference>
<feature type="transmembrane region" description="Helical" evidence="2">
    <location>
        <begin position="61"/>
        <end position="80"/>
    </location>
</feature>
<feature type="transmembrane region" description="Helical" evidence="2">
    <location>
        <begin position="26"/>
        <end position="49"/>
    </location>
</feature>
<evidence type="ECO:0000313" key="4">
    <source>
        <dbReference type="Proteomes" id="UP000219048"/>
    </source>
</evidence>
<feature type="region of interest" description="Disordered" evidence="1">
    <location>
        <begin position="82"/>
        <end position="108"/>
    </location>
</feature>
<proteinExistence type="predicted"/>
<gene>
    <name evidence="3" type="ORF">SAMN06265377_0898</name>
</gene>
<organism evidence="3 4">
    <name type="scientific">Flagellimonas pacifica</name>
    <dbReference type="NCBI Taxonomy" id="1247520"/>
    <lineage>
        <taxon>Bacteria</taxon>
        <taxon>Pseudomonadati</taxon>
        <taxon>Bacteroidota</taxon>
        <taxon>Flavobacteriia</taxon>
        <taxon>Flavobacteriales</taxon>
        <taxon>Flavobacteriaceae</taxon>
        <taxon>Flagellimonas</taxon>
    </lineage>
</organism>
<keyword evidence="2" id="KW-0812">Transmembrane</keyword>
<evidence type="ECO:0000313" key="3">
    <source>
        <dbReference type="EMBL" id="SNY95232.1"/>
    </source>
</evidence>
<name>A0A285MDI1_9FLAO</name>
<keyword evidence="4" id="KW-1185">Reference proteome</keyword>
<dbReference type="RefSeq" id="WP_097044555.1">
    <property type="nucleotide sequence ID" value="NZ_OBEH01000001.1"/>
</dbReference>
<keyword evidence="2" id="KW-1133">Transmembrane helix</keyword>
<evidence type="ECO:0000256" key="1">
    <source>
        <dbReference type="SAM" id="MobiDB-lite"/>
    </source>
</evidence>
<dbReference type="OrthoDB" id="1099872at2"/>
<accession>A0A285MDI1</accession>
<dbReference type="Proteomes" id="UP000219048">
    <property type="component" value="Unassembled WGS sequence"/>
</dbReference>
<keyword evidence="2" id="KW-0472">Membrane</keyword>
<dbReference type="AlphaFoldDB" id="A0A285MDI1"/>
<evidence type="ECO:0000256" key="2">
    <source>
        <dbReference type="SAM" id="Phobius"/>
    </source>
</evidence>
<protein>
    <submittedName>
        <fullName evidence="3">Uncharacterized protein</fullName>
    </submittedName>
</protein>